<name>A0A1H8T1P3_9PSEU</name>
<keyword evidence="1" id="KW-0732">Signal</keyword>
<dbReference type="RefSeq" id="WP_143086135.1">
    <property type="nucleotide sequence ID" value="NZ_FOEF01000002.1"/>
</dbReference>
<dbReference type="EMBL" id="FOEF01000002">
    <property type="protein sequence ID" value="SEO84518.1"/>
    <property type="molecule type" value="Genomic_DNA"/>
</dbReference>
<evidence type="ECO:0008006" key="4">
    <source>
        <dbReference type="Google" id="ProtNLM"/>
    </source>
</evidence>
<organism evidence="2 3">
    <name type="scientific">Amycolatopsis saalfeldensis</name>
    <dbReference type="NCBI Taxonomy" id="394193"/>
    <lineage>
        <taxon>Bacteria</taxon>
        <taxon>Bacillati</taxon>
        <taxon>Actinomycetota</taxon>
        <taxon>Actinomycetes</taxon>
        <taxon>Pseudonocardiales</taxon>
        <taxon>Pseudonocardiaceae</taxon>
        <taxon>Amycolatopsis</taxon>
    </lineage>
</organism>
<reference evidence="2 3" key="1">
    <citation type="submission" date="2016-10" db="EMBL/GenBank/DDBJ databases">
        <authorList>
            <person name="de Groot N.N."/>
        </authorList>
    </citation>
    <scope>NUCLEOTIDE SEQUENCE [LARGE SCALE GENOMIC DNA]</scope>
    <source>
        <strain evidence="2 3">DSM 44993</strain>
    </source>
</reference>
<proteinExistence type="predicted"/>
<accession>A0A1H8T1P3</accession>
<evidence type="ECO:0000256" key="1">
    <source>
        <dbReference type="SAM" id="SignalP"/>
    </source>
</evidence>
<feature type="chain" id="PRO_5011794998" description="PknH-like extracellular domain-containing protein" evidence="1">
    <location>
        <begin position="24"/>
        <end position="221"/>
    </location>
</feature>
<feature type="signal peptide" evidence="1">
    <location>
        <begin position="1"/>
        <end position="23"/>
    </location>
</feature>
<dbReference type="STRING" id="394193.SAMN04489732_102373"/>
<dbReference type="OrthoDB" id="3623123at2"/>
<sequence length="221" mass="22743">MRRAVLFSGLALLLAGCGSGAGGATTAAPAPPSSSTPVSSATPVLKDLATFMPSDAEVTGLGLDQSQQPLPYIIGSTTPLRLVNACGAAQPWDAAAKRGEQSRAFGPGGEVWQLIAEYDGLTGTQVVDGVKQALACHRVTIEDAGYVVLTEFTPAEKADAQYGFCAGYEGSKTLVRCVMVLAHGNRVTALTTKDPESSGPKTQLALLNKVAPVYSAAFAKD</sequence>
<evidence type="ECO:0000313" key="2">
    <source>
        <dbReference type="EMBL" id="SEO84518.1"/>
    </source>
</evidence>
<gene>
    <name evidence="2" type="ORF">SAMN04489732_102373</name>
</gene>
<dbReference type="PROSITE" id="PS51257">
    <property type="entry name" value="PROKAR_LIPOPROTEIN"/>
    <property type="match status" value="1"/>
</dbReference>
<keyword evidence="3" id="KW-1185">Reference proteome</keyword>
<evidence type="ECO:0000313" key="3">
    <source>
        <dbReference type="Proteomes" id="UP000198582"/>
    </source>
</evidence>
<dbReference type="Proteomes" id="UP000198582">
    <property type="component" value="Unassembled WGS sequence"/>
</dbReference>
<protein>
    <recommendedName>
        <fullName evidence="4">PknH-like extracellular domain-containing protein</fullName>
    </recommendedName>
</protein>
<dbReference type="AlphaFoldDB" id="A0A1H8T1P3"/>